<dbReference type="OrthoDB" id="4484862at2"/>
<organism evidence="1 2">
    <name type="scientific">Schaalia odontolytica</name>
    <dbReference type="NCBI Taxonomy" id="1660"/>
    <lineage>
        <taxon>Bacteria</taxon>
        <taxon>Bacillati</taxon>
        <taxon>Actinomycetota</taxon>
        <taxon>Actinomycetes</taxon>
        <taxon>Actinomycetales</taxon>
        <taxon>Actinomycetaceae</taxon>
        <taxon>Schaalia</taxon>
    </lineage>
</organism>
<dbReference type="GeneID" id="93757719"/>
<dbReference type="Pfam" id="PF08020">
    <property type="entry name" value="DUF1706"/>
    <property type="match status" value="1"/>
</dbReference>
<keyword evidence="2" id="KW-1185">Reference proteome</keyword>
<dbReference type="Proteomes" id="UP000250192">
    <property type="component" value="Unassembled WGS sequence"/>
</dbReference>
<gene>
    <name evidence="1" type="ORF">NCTC9935_00040</name>
</gene>
<name>A0A2X0UFT4_9ACTO</name>
<evidence type="ECO:0000313" key="1">
    <source>
        <dbReference type="EMBL" id="SPT54500.1"/>
    </source>
</evidence>
<dbReference type="Gene3D" id="1.20.120.450">
    <property type="entry name" value="dinb family like domain"/>
    <property type="match status" value="1"/>
</dbReference>
<proteinExistence type="predicted"/>
<dbReference type="PIRSF" id="PIRSF031551">
    <property type="entry name" value="DUF1706"/>
    <property type="match status" value="1"/>
</dbReference>
<protein>
    <submittedName>
        <fullName evidence="1">Uncharacterized conserved protein</fullName>
    </submittedName>
</protein>
<dbReference type="PANTHER" id="PTHR40658">
    <property type="match status" value="1"/>
</dbReference>
<dbReference type="RefSeq" id="WP_111822671.1">
    <property type="nucleotide sequence ID" value="NZ_CBDERX010000039.1"/>
</dbReference>
<dbReference type="AlphaFoldDB" id="A0A2X0UFT4"/>
<dbReference type="EMBL" id="UAPR01000001">
    <property type="protein sequence ID" value="SPT54500.1"/>
    <property type="molecule type" value="Genomic_DNA"/>
</dbReference>
<sequence>MARPTSKNELITASAHGYGKLMEFAASMTEDELAAPFDFSADKGRKEAHWSRDKNLRDVLAHLHEWHRLLLDWVGANEVGAKRPFLPEPFTWRTYGDMNVALWRKHQDTPLEEARDLLDQSHSGVMALAEGFSDEDLFDRGRFDWTGTTTLGSYFVSATSSHYDWALKKLRAHRRACARRD</sequence>
<dbReference type="SUPFAM" id="SSF109854">
    <property type="entry name" value="DinB/YfiT-like putative metalloenzymes"/>
    <property type="match status" value="1"/>
</dbReference>
<dbReference type="InterPro" id="IPR034660">
    <property type="entry name" value="DinB/YfiT-like"/>
</dbReference>
<reference evidence="1 2" key="1">
    <citation type="submission" date="2018-06" db="EMBL/GenBank/DDBJ databases">
        <authorList>
            <consortium name="Pathogen Informatics"/>
            <person name="Doyle S."/>
        </authorList>
    </citation>
    <scope>NUCLEOTIDE SEQUENCE [LARGE SCALE GENOMIC DNA]</scope>
    <source>
        <strain evidence="1 2">NCTC9935</strain>
    </source>
</reference>
<dbReference type="InterPro" id="IPR012550">
    <property type="entry name" value="DUF1706"/>
</dbReference>
<evidence type="ECO:0000313" key="2">
    <source>
        <dbReference type="Proteomes" id="UP000250192"/>
    </source>
</evidence>
<accession>A0A2X0UFT4</accession>
<dbReference type="PANTHER" id="PTHR40658:SF4">
    <property type="entry name" value="HYPOTHETICAL CYTOSOLIC PROTEIN"/>
    <property type="match status" value="1"/>
</dbReference>